<keyword evidence="2" id="KW-0472">Membrane</keyword>
<feature type="non-terminal residue" evidence="3">
    <location>
        <position position="1"/>
    </location>
</feature>
<organism evidence="3">
    <name type="scientific">Lepeophtheirus salmonis</name>
    <name type="common">Salmon louse</name>
    <name type="synonym">Caligus salmonis</name>
    <dbReference type="NCBI Taxonomy" id="72036"/>
    <lineage>
        <taxon>Eukaryota</taxon>
        <taxon>Metazoa</taxon>
        <taxon>Ecdysozoa</taxon>
        <taxon>Arthropoda</taxon>
        <taxon>Crustacea</taxon>
        <taxon>Multicrustacea</taxon>
        <taxon>Hexanauplia</taxon>
        <taxon>Copepoda</taxon>
        <taxon>Siphonostomatoida</taxon>
        <taxon>Caligidae</taxon>
        <taxon>Lepeophtheirus</taxon>
    </lineage>
</organism>
<reference evidence="3" key="1">
    <citation type="submission" date="2014-05" db="EMBL/GenBank/DDBJ databases">
        <authorList>
            <person name="Chronopoulou M."/>
        </authorList>
    </citation>
    <scope>NUCLEOTIDE SEQUENCE</scope>
    <source>
        <tissue evidence="3">Whole organism</tissue>
    </source>
</reference>
<feature type="non-terminal residue" evidence="3">
    <location>
        <position position="164"/>
    </location>
</feature>
<evidence type="ECO:0000313" key="3">
    <source>
        <dbReference type="EMBL" id="CDW45479.1"/>
    </source>
</evidence>
<feature type="region of interest" description="Disordered" evidence="1">
    <location>
        <begin position="71"/>
        <end position="91"/>
    </location>
</feature>
<feature type="transmembrane region" description="Helical" evidence="2">
    <location>
        <begin position="141"/>
        <end position="159"/>
    </location>
</feature>
<protein>
    <submittedName>
        <fullName evidence="3">Uncharacterized protein</fullName>
    </submittedName>
</protein>
<name>A0A0K2V4R6_LEPSM</name>
<dbReference type="EMBL" id="HACA01028118">
    <property type="protein sequence ID" value="CDW45479.1"/>
    <property type="molecule type" value="Transcribed_RNA"/>
</dbReference>
<keyword evidence="2" id="KW-1133">Transmembrane helix</keyword>
<evidence type="ECO:0000256" key="1">
    <source>
        <dbReference type="SAM" id="MobiDB-lite"/>
    </source>
</evidence>
<evidence type="ECO:0000256" key="2">
    <source>
        <dbReference type="SAM" id="Phobius"/>
    </source>
</evidence>
<keyword evidence="2" id="KW-0812">Transmembrane</keyword>
<sequence>QVFIYFIFINFQTLFLVFSLLVLSKSVLGDSGYSAPSYSASSYGAPSYSAPSYGAPSYSAPSYKSNGVQHTHHHFYHGPPQPQSQRPSYAPSPYQNSIPQYYQGYAGNNRGYAQGYGYGYGGGGYEEDEYIHLNKKELTRGALLLGAGVLKGIVLTGLINNANN</sequence>
<feature type="transmembrane region" description="Helical" evidence="2">
    <location>
        <begin position="6"/>
        <end position="23"/>
    </location>
</feature>
<proteinExistence type="predicted"/>
<accession>A0A0K2V4R6</accession>
<dbReference type="AlphaFoldDB" id="A0A0K2V4R6"/>